<dbReference type="AlphaFoldDB" id="A0A4P8HNV0"/>
<dbReference type="EMBL" id="JACHXS010000012">
    <property type="protein sequence ID" value="MBB3224239.1"/>
    <property type="molecule type" value="Genomic_DNA"/>
</dbReference>
<organism evidence="2 5">
    <name type="scientific">Pseudoduganella umbonata</name>
    <dbReference type="NCBI Taxonomy" id="864828"/>
    <lineage>
        <taxon>Bacteria</taxon>
        <taxon>Pseudomonadati</taxon>
        <taxon>Pseudomonadota</taxon>
        <taxon>Betaproteobacteria</taxon>
        <taxon>Burkholderiales</taxon>
        <taxon>Oxalobacteraceae</taxon>
        <taxon>Telluria group</taxon>
        <taxon>Pseudoduganella</taxon>
    </lineage>
</organism>
<sequence length="123" mass="12404">MQAIRHFHRGTPGPFVLALALALAIGQAHGAVAAPPARSCPGIQACSAAAGAAGNGAALHLVQQRRRAPAVPEPGSWATLVCGCCLVLVAARRPAAAGDRRFAEGEGISPGRVNFTVFAGEFA</sequence>
<keyword evidence="1" id="KW-0732">Signal</keyword>
<accession>A0A4P8HNV0</accession>
<feature type="chain" id="PRO_5044607286" description="DUF2946 domain-containing protein" evidence="1">
    <location>
        <begin position="34"/>
        <end position="123"/>
    </location>
</feature>
<evidence type="ECO:0000256" key="1">
    <source>
        <dbReference type="SAM" id="SignalP"/>
    </source>
</evidence>
<evidence type="ECO:0008006" key="6">
    <source>
        <dbReference type="Google" id="ProtNLM"/>
    </source>
</evidence>
<reference evidence="2 5" key="2">
    <citation type="submission" date="2020-08" db="EMBL/GenBank/DDBJ databases">
        <title>Genomic Encyclopedia of Type Strains, Phase III (KMG-III): the genomes of soil and plant-associated and newly described type strains.</title>
        <authorList>
            <person name="Whitman W."/>
        </authorList>
    </citation>
    <scope>NUCLEOTIDE SEQUENCE [LARGE SCALE GENOMIC DNA]</scope>
    <source>
        <strain evidence="2 5">CECT 7753</strain>
    </source>
</reference>
<evidence type="ECO:0000313" key="3">
    <source>
        <dbReference type="EMBL" id="QCP11377.1"/>
    </source>
</evidence>
<protein>
    <recommendedName>
        <fullName evidence="6">DUF2946 domain-containing protein</fullName>
    </recommendedName>
</protein>
<dbReference type="EMBL" id="CP040017">
    <property type="protein sequence ID" value="QCP11377.1"/>
    <property type="molecule type" value="Genomic_DNA"/>
</dbReference>
<gene>
    <name evidence="3" type="ORF">FCL38_13850</name>
    <name evidence="2" type="ORF">FHS02_005103</name>
</gene>
<evidence type="ECO:0000313" key="2">
    <source>
        <dbReference type="EMBL" id="MBB3224239.1"/>
    </source>
</evidence>
<name>A0A4P8HNV0_9BURK</name>
<feature type="signal peptide" evidence="1">
    <location>
        <begin position="1"/>
        <end position="33"/>
    </location>
</feature>
<reference evidence="3 4" key="1">
    <citation type="submission" date="2019-05" db="EMBL/GenBank/DDBJ databases">
        <title>Draft Genome Sequences of Six Type Strains of the Genus Massilia.</title>
        <authorList>
            <person name="Miess H."/>
            <person name="Frediansyhah A."/>
            <person name="Gross H."/>
        </authorList>
    </citation>
    <scope>NUCLEOTIDE SEQUENCE [LARGE SCALE GENOMIC DNA]</scope>
    <source>
        <strain evidence="3 4">DSMZ 26121</strain>
    </source>
</reference>
<evidence type="ECO:0000313" key="4">
    <source>
        <dbReference type="Proteomes" id="UP000298763"/>
    </source>
</evidence>
<dbReference type="RefSeq" id="WP_137314235.1">
    <property type="nucleotide sequence ID" value="NZ_CP040017.1"/>
</dbReference>
<dbReference type="Proteomes" id="UP000584325">
    <property type="component" value="Unassembled WGS sequence"/>
</dbReference>
<proteinExistence type="predicted"/>
<evidence type="ECO:0000313" key="5">
    <source>
        <dbReference type="Proteomes" id="UP000584325"/>
    </source>
</evidence>
<dbReference type="Proteomes" id="UP000298763">
    <property type="component" value="Chromosome"/>
</dbReference>
<keyword evidence="4" id="KW-1185">Reference proteome</keyword>